<dbReference type="Proteomes" id="UP000688137">
    <property type="component" value="Unassembled WGS sequence"/>
</dbReference>
<dbReference type="AlphaFoldDB" id="A0A8S1MS54"/>
<sequence length="61" mass="7433">MNDRDNVYTIIHFRISKKKYHNNIERSIEVLIEKQNISIQILKQMPREQSQEQNMYSILLV</sequence>
<comment type="caution">
    <text evidence="1">The sequence shown here is derived from an EMBL/GenBank/DDBJ whole genome shotgun (WGS) entry which is preliminary data.</text>
</comment>
<name>A0A8S1MS54_PARPR</name>
<reference evidence="1" key="1">
    <citation type="submission" date="2021-01" db="EMBL/GenBank/DDBJ databases">
        <authorList>
            <consortium name="Genoscope - CEA"/>
            <person name="William W."/>
        </authorList>
    </citation>
    <scope>NUCLEOTIDE SEQUENCE</scope>
</reference>
<keyword evidence="2" id="KW-1185">Reference proteome</keyword>
<dbReference type="EMBL" id="CAJJDM010000070">
    <property type="protein sequence ID" value="CAD8082142.1"/>
    <property type="molecule type" value="Genomic_DNA"/>
</dbReference>
<accession>A0A8S1MS54</accession>
<protein>
    <submittedName>
        <fullName evidence="1">Uncharacterized protein</fullName>
    </submittedName>
</protein>
<organism evidence="1 2">
    <name type="scientific">Paramecium primaurelia</name>
    <dbReference type="NCBI Taxonomy" id="5886"/>
    <lineage>
        <taxon>Eukaryota</taxon>
        <taxon>Sar</taxon>
        <taxon>Alveolata</taxon>
        <taxon>Ciliophora</taxon>
        <taxon>Intramacronucleata</taxon>
        <taxon>Oligohymenophorea</taxon>
        <taxon>Peniculida</taxon>
        <taxon>Parameciidae</taxon>
        <taxon>Paramecium</taxon>
    </lineage>
</organism>
<gene>
    <name evidence="1" type="ORF">PPRIM_AZ9-3.1.T0670106</name>
</gene>
<proteinExistence type="predicted"/>
<evidence type="ECO:0000313" key="2">
    <source>
        <dbReference type="Proteomes" id="UP000688137"/>
    </source>
</evidence>
<evidence type="ECO:0000313" key="1">
    <source>
        <dbReference type="EMBL" id="CAD8082142.1"/>
    </source>
</evidence>